<dbReference type="PANTHER" id="PTHR31251">
    <property type="entry name" value="SQUAMOSA PROMOTER-BINDING-LIKE PROTEIN 4"/>
    <property type="match status" value="1"/>
</dbReference>
<dbReference type="SUPFAM" id="SSF103612">
    <property type="entry name" value="SBT domain"/>
    <property type="match status" value="1"/>
</dbReference>
<evidence type="ECO:0000259" key="6">
    <source>
        <dbReference type="PROSITE" id="PS51141"/>
    </source>
</evidence>
<keyword evidence="3" id="KW-0862">Zinc</keyword>
<comment type="caution">
    <text evidence="7">The sequence shown here is derived from an EMBL/GenBank/DDBJ whole genome shotgun (WGS) entry which is preliminary data.</text>
</comment>
<reference evidence="7" key="1">
    <citation type="journal article" date="2018" name="DNA Res.">
        <title>Multiple hybrid de novo genome assembly of finger millet, an orphan allotetraploid crop.</title>
        <authorList>
            <person name="Hatakeyama M."/>
            <person name="Aluri S."/>
            <person name="Balachadran M.T."/>
            <person name="Sivarajan S.R."/>
            <person name="Patrignani A."/>
            <person name="Gruter S."/>
            <person name="Poveda L."/>
            <person name="Shimizu-Inatsugi R."/>
            <person name="Baeten J."/>
            <person name="Francoijs K.J."/>
            <person name="Nataraja K.N."/>
            <person name="Reddy Y.A.N."/>
            <person name="Phadnis S."/>
            <person name="Ravikumar R.L."/>
            <person name="Schlapbach R."/>
            <person name="Sreeman S.M."/>
            <person name="Shimizu K.K."/>
        </authorList>
    </citation>
    <scope>NUCLEOTIDE SEQUENCE</scope>
</reference>
<dbReference type="Proteomes" id="UP001054889">
    <property type="component" value="Unassembled WGS sequence"/>
</dbReference>
<feature type="region of interest" description="Disordered" evidence="5">
    <location>
        <begin position="213"/>
        <end position="256"/>
    </location>
</feature>
<dbReference type="GO" id="GO:0005634">
    <property type="term" value="C:nucleus"/>
    <property type="evidence" value="ECO:0007669"/>
    <property type="project" value="InterPro"/>
</dbReference>
<dbReference type="Pfam" id="PF03110">
    <property type="entry name" value="SBP"/>
    <property type="match status" value="2"/>
</dbReference>
<dbReference type="PANTHER" id="PTHR31251:SF198">
    <property type="entry name" value="SQUAMOSA PROMOTER-BINDING-LIKE PROTEIN 8"/>
    <property type="match status" value="1"/>
</dbReference>
<proteinExistence type="predicted"/>
<accession>A0AAV5CXD8</accession>
<keyword evidence="1" id="KW-0479">Metal-binding</keyword>
<evidence type="ECO:0000313" key="7">
    <source>
        <dbReference type="EMBL" id="GJN03039.1"/>
    </source>
</evidence>
<dbReference type="InterPro" id="IPR004333">
    <property type="entry name" value="SBP_dom"/>
</dbReference>
<name>A0AAV5CXD8_ELECO</name>
<keyword evidence="8" id="KW-1185">Reference proteome</keyword>
<protein>
    <recommendedName>
        <fullName evidence="6">SBP-type domain-containing protein</fullName>
    </recommendedName>
</protein>
<organism evidence="7 8">
    <name type="scientific">Eleusine coracana subsp. coracana</name>
    <dbReference type="NCBI Taxonomy" id="191504"/>
    <lineage>
        <taxon>Eukaryota</taxon>
        <taxon>Viridiplantae</taxon>
        <taxon>Streptophyta</taxon>
        <taxon>Embryophyta</taxon>
        <taxon>Tracheophyta</taxon>
        <taxon>Spermatophyta</taxon>
        <taxon>Magnoliopsida</taxon>
        <taxon>Liliopsida</taxon>
        <taxon>Poales</taxon>
        <taxon>Poaceae</taxon>
        <taxon>PACMAD clade</taxon>
        <taxon>Chloridoideae</taxon>
        <taxon>Cynodonteae</taxon>
        <taxon>Eleusininae</taxon>
        <taxon>Eleusine</taxon>
    </lineage>
</organism>
<dbReference type="GO" id="GO:0003677">
    <property type="term" value="F:DNA binding"/>
    <property type="evidence" value="ECO:0007669"/>
    <property type="project" value="InterPro"/>
</dbReference>
<keyword evidence="2 4" id="KW-0863">Zinc-finger</keyword>
<feature type="compositionally biased region" description="Basic residues" evidence="5">
    <location>
        <begin position="231"/>
        <end position="240"/>
    </location>
</feature>
<evidence type="ECO:0000256" key="4">
    <source>
        <dbReference type="PROSITE-ProRule" id="PRU00470"/>
    </source>
</evidence>
<dbReference type="EMBL" id="BQKI01000009">
    <property type="protein sequence ID" value="GJN03039.1"/>
    <property type="molecule type" value="Genomic_DNA"/>
</dbReference>
<dbReference type="InterPro" id="IPR044817">
    <property type="entry name" value="SBP-like"/>
</dbReference>
<dbReference type="PROSITE" id="PS51141">
    <property type="entry name" value="ZF_SBP"/>
    <property type="match status" value="1"/>
</dbReference>
<gene>
    <name evidence="7" type="primary">ga20441</name>
    <name evidence="7" type="ORF">PR202_ga20441</name>
</gene>
<dbReference type="AlphaFoldDB" id="A0AAV5CXD8"/>
<evidence type="ECO:0000256" key="3">
    <source>
        <dbReference type="ARBA" id="ARBA00022833"/>
    </source>
</evidence>
<evidence type="ECO:0000256" key="5">
    <source>
        <dbReference type="SAM" id="MobiDB-lite"/>
    </source>
</evidence>
<evidence type="ECO:0000256" key="2">
    <source>
        <dbReference type="ARBA" id="ARBA00022771"/>
    </source>
</evidence>
<reference evidence="7" key="2">
    <citation type="submission" date="2021-12" db="EMBL/GenBank/DDBJ databases">
        <title>Resequencing data analysis of finger millet.</title>
        <authorList>
            <person name="Hatakeyama M."/>
            <person name="Aluri S."/>
            <person name="Balachadran M.T."/>
            <person name="Sivarajan S.R."/>
            <person name="Poveda L."/>
            <person name="Shimizu-Inatsugi R."/>
            <person name="Schlapbach R."/>
            <person name="Sreeman S.M."/>
            <person name="Shimizu K.K."/>
        </authorList>
    </citation>
    <scope>NUCLEOTIDE SEQUENCE</scope>
</reference>
<evidence type="ECO:0000256" key="1">
    <source>
        <dbReference type="ARBA" id="ARBA00022723"/>
    </source>
</evidence>
<feature type="domain" description="SBP-type" evidence="6">
    <location>
        <begin position="127"/>
        <end position="221"/>
    </location>
</feature>
<sequence length="362" mass="40569">MDQLATSSFLRSEQLGSSYNMEANVPALLAAASNAASDYTSSYGHDHHDILQFYPSASHYLAVSNPYSHFSRSTFLPLPQEYYLPTLLDENMASFGATSYAQLGLNSLKYGGYYLPPRGGYAYGHHTLRCQVDGCTADLSKAKRYHRRHRVCEHHSKAPVVITARAIMPQRFCQQCSRILSSLCFSTLTLSFRFHEVDEFDDMKKSCRQRLADHNRRRRKLKPSNTDVTLKRRARMKKSATTKDKGSSSRNMGAGSVLGTQELENASKEHYLRSMDLGEVMREPVDSKEKARMKQQARIPLLSSLDNGTYCLPHSQTVSSGGNTSNIAQEPGLGVHQDCYHQRATSCSWGLGHAVFDLDLDH</sequence>
<dbReference type="GO" id="GO:0008270">
    <property type="term" value="F:zinc ion binding"/>
    <property type="evidence" value="ECO:0007669"/>
    <property type="project" value="UniProtKB-KW"/>
</dbReference>
<dbReference type="InterPro" id="IPR036893">
    <property type="entry name" value="SBP_sf"/>
</dbReference>
<dbReference type="Gene3D" id="4.10.1100.10">
    <property type="entry name" value="Transcription factor, SBP-box domain"/>
    <property type="match status" value="1"/>
</dbReference>
<evidence type="ECO:0000313" key="8">
    <source>
        <dbReference type="Proteomes" id="UP001054889"/>
    </source>
</evidence>